<sequence>MSKEKVLLAYSGGLDTSCILKWLLEKDYEVLCFMADVGQNEDFNAAREKALKIGASEVIIRDMKEIFVEKYVWPAIQTGLVYEGRYLLGTSLARPCISVGLINTAKEKNCTYISHGATGKGNDQIRFELSAYALNPSIKVIAPWRLPEFCERFQGRSDLLEYAKKHGIPVSATTKSPWSMDANIMHISYESGVLEDPGHIAPTELYQMTQNLSNGLDQPTRVEITFNYGLPVRASELLSGKTMERPLDILNFLNKIGGEHGVGRIDIVENRFIGLKSRGVYETPGGTILHCAHHDLEVYCLDREILRVKAFLSSKFSDYVYNGFWFSPEAEFVRKCLVESQQNVCGKVLVEIFKGHVWAISRESIKTVYNQELASMDVHGTTLSPYAATGFIEVNAMRLKEYHRVHGTPNMTKPKFKLF</sequence>
<feature type="domain" description="Arginosuccinate synthase C-terminal" evidence="16">
    <location>
        <begin position="178"/>
        <end position="402"/>
    </location>
</feature>
<dbReference type="InterPro" id="IPR023434">
    <property type="entry name" value="Arginosuc_synth_type_1_subfam"/>
</dbReference>
<reference evidence="17" key="1">
    <citation type="journal article" date="2014" name="Insect Biochem. Mol. Biol.">
        <title>An insight into the sialome of the frog biting fly, Corethrella appendiculata.</title>
        <authorList>
            <person name="Ribeiro J.M.C."/>
            <person name="Chagas A.C."/>
            <person name="Pham V.M."/>
            <person name="Lounibos L.P."/>
            <person name="Calvo E."/>
        </authorList>
    </citation>
    <scope>NUCLEOTIDE SEQUENCE</scope>
    <source>
        <tissue evidence="17">Salivary glands</tissue>
    </source>
</reference>
<protein>
    <recommendedName>
        <fullName evidence="5">Argininosuccinate synthase</fullName>
        <ecNumber evidence="4">6.3.4.5</ecNumber>
    </recommendedName>
    <alternativeName>
        <fullName evidence="12">Citrulline--aspartate ligase</fullName>
    </alternativeName>
</protein>
<dbReference type="GO" id="GO:0005524">
    <property type="term" value="F:ATP binding"/>
    <property type="evidence" value="ECO:0007669"/>
    <property type="project" value="UniProtKB-KW"/>
</dbReference>
<dbReference type="InterPro" id="IPR024074">
    <property type="entry name" value="AS_cat/multimer_dom_body"/>
</dbReference>
<name>U5EV09_9DIPT</name>
<evidence type="ECO:0000256" key="7">
    <source>
        <dbReference type="ARBA" id="ARBA00022571"/>
    </source>
</evidence>
<evidence type="ECO:0000259" key="15">
    <source>
        <dbReference type="Pfam" id="PF00764"/>
    </source>
</evidence>
<comment type="pathway">
    <text evidence="1">Amino-acid biosynthesis; L-arginine biosynthesis; L-arginine from L-ornithine and carbamoyl phosphate: step 2/3.</text>
</comment>
<keyword evidence="9" id="KW-0028">Amino-acid biosynthesis</keyword>
<evidence type="ECO:0000256" key="11">
    <source>
        <dbReference type="ARBA" id="ARBA00022840"/>
    </source>
</evidence>
<dbReference type="PROSITE" id="PS00565">
    <property type="entry name" value="ARGININOSUCCIN_SYN_2"/>
    <property type="match status" value="1"/>
</dbReference>
<evidence type="ECO:0000256" key="8">
    <source>
        <dbReference type="ARBA" id="ARBA00022598"/>
    </source>
</evidence>
<dbReference type="GO" id="GO:0000050">
    <property type="term" value="P:urea cycle"/>
    <property type="evidence" value="ECO:0007669"/>
    <property type="project" value="UniProtKB-UniPathway"/>
</dbReference>
<accession>U5EV09</accession>
<keyword evidence="11" id="KW-0067">ATP-binding</keyword>
<keyword evidence="6" id="KW-0835">Urea cycle</keyword>
<dbReference type="HAMAP" id="MF_00005">
    <property type="entry name" value="Arg_succ_synth_type1"/>
    <property type="match status" value="1"/>
</dbReference>
<dbReference type="GO" id="GO:0000053">
    <property type="term" value="P:argininosuccinate metabolic process"/>
    <property type="evidence" value="ECO:0007669"/>
    <property type="project" value="TreeGrafter"/>
</dbReference>
<keyword evidence="10" id="KW-0547">Nucleotide-binding</keyword>
<feature type="domain" description="Arginosuccinate synthase-like N-terminal" evidence="15">
    <location>
        <begin position="5"/>
        <end position="169"/>
    </location>
</feature>
<dbReference type="PANTHER" id="PTHR11587">
    <property type="entry name" value="ARGININOSUCCINATE SYNTHASE"/>
    <property type="match status" value="1"/>
</dbReference>
<dbReference type="EMBL" id="GANO01002084">
    <property type="protein sequence ID" value="JAB57787.1"/>
    <property type="molecule type" value="mRNA"/>
</dbReference>
<dbReference type="Pfam" id="PF00764">
    <property type="entry name" value="Arginosuc_synth"/>
    <property type="match status" value="1"/>
</dbReference>
<dbReference type="InterPro" id="IPR018223">
    <property type="entry name" value="Arginosuc_synth_CS"/>
</dbReference>
<evidence type="ECO:0000256" key="10">
    <source>
        <dbReference type="ARBA" id="ARBA00022741"/>
    </source>
</evidence>
<dbReference type="Pfam" id="PF20979">
    <property type="entry name" value="Arginosuc_syn_C"/>
    <property type="match status" value="1"/>
</dbReference>
<keyword evidence="7" id="KW-0055">Arginine biosynthesis</keyword>
<comment type="subunit">
    <text evidence="3">Homotetramer.</text>
</comment>
<dbReference type="UniPathway" id="UPA00158">
    <property type="reaction ID" value="UER00272"/>
</dbReference>
<dbReference type="GO" id="GO:0005737">
    <property type="term" value="C:cytoplasm"/>
    <property type="evidence" value="ECO:0007669"/>
    <property type="project" value="TreeGrafter"/>
</dbReference>
<dbReference type="InterPro" id="IPR048268">
    <property type="entry name" value="Arginosuc_syn_C"/>
</dbReference>
<dbReference type="UniPathway" id="UPA00068">
    <property type="reaction ID" value="UER00113"/>
</dbReference>
<evidence type="ECO:0000256" key="5">
    <source>
        <dbReference type="ARBA" id="ARBA00014810"/>
    </source>
</evidence>
<dbReference type="GO" id="GO:0004055">
    <property type="term" value="F:argininosuccinate synthase activity"/>
    <property type="evidence" value="ECO:0007669"/>
    <property type="project" value="UniProtKB-EC"/>
</dbReference>
<evidence type="ECO:0000256" key="4">
    <source>
        <dbReference type="ARBA" id="ARBA00012286"/>
    </source>
</evidence>
<dbReference type="Gene3D" id="3.90.1260.10">
    <property type="entry name" value="Argininosuccinate synthetase, chain A, domain 2"/>
    <property type="match status" value="1"/>
</dbReference>
<comment type="catalytic activity">
    <reaction evidence="13">
        <text>L-citrulline + L-aspartate + ATP = 2-(N(omega)-L-arginino)succinate + AMP + diphosphate + H(+)</text>
        <dbReference type="Rhea" id="RHEA:10932"/>
        <dbReference type="ChEBI" id="CHEBI:15378"/>
        <dbReference type="ChEBI" id="CHEBI:29991"/>
        <dbReference type="ChEBI" id="CHEBI:30616"/>
        <dbReference type="ChEBI" id="CHEBI:33019"/>
        <dbReference type="ChEBI" id="CHEBI:57472"/>
        <dbReference type="ChEBI" id="CHEBI:57743"/>
        <dbReference type="ChEBI" id="CHEBI:456215"/>
        <dbReference type="EC" id="6.3.4.5"/>
    </reaction>
</comment>
<dbReference type="PANTHER" id="PTHR11587:SF2">
    <property type="entry name" value="ARGININOSUCCINATE SYNTHASE"/>
    <property type="match status" value="1"/>
</dbReference>
<evidence type="ECO:0000256" key="14">
    <source>
        <dbReference type="ARBA" id="ARBA00061285"/>
    </source>
</evidence>
<dbReference type="GO" id="GO:0006526">
    <property type="term" value="P:L-arginine biosynthetic process"/>
    <property type="evidence" value="ECO:0007669"/>
    <property type="project" value="UniProtKB-UniPathway"/>
</dbReference>
<evidence type="ECO:0000256" key="12">
    <source>
        <dbReference type="ARBA" id="ARBA00029916"/>
    </source>
</evidence>
<evidence type="ECO:0000256" key="9">
    <source>
        <dbReference type="ARBA" id="ARBA00022605"/>
    </source>
</evidence>
<dbReference type="InterPro" id="IPR048267">
    <property type="entry name" value="Arginosuc_syn_N"/>
</dbReference>
<dbReference type="PROSITE" id="PS00564">
    <property type="entry name" value="ARGININOSUCCIN_SYN_1"/>
    <property type="match status" value="1"/>
</dbReference>
<dbReference type="NCBIfam" id="TIGR00032">
    <property type="entry name" value="argG"/>
    <property type="match status" value="1"/>
</dbReference>
<dbReference type="SUPFAM" id="SSF69864">
    <property type="entry name" value="Argininosuccinate synthetase, C-terminal domain"/>
    <property type="match status" value="1"/>
</dbReference>
<keyword evidence="8" id="KW-0436">Ligase</keyword>
<dbReference type="SUPFAM" id="SSF52402">
    <property type="entry name" value="Adenine nucleotide alpha hydrolases-like"/>
    <property type="match status" value="1"/>
</dbReference>
<dbReference type="FunFam" id="3.90.1260.10:FF:000003">
    <property type="entry name" value="Argininosuccinate synthase"/>
    <property type="match status" value="1"/>
</dbReference>
<dbReference type="InterPro" id="IPR001518">
    <property type="entry name" value="Arginosuc_synth"/>
</dbReference>
<dbReference type="FunFam" id="3.40.50.620:FF:000019">
    <property type="entry name" value="Argininosuccinate synthase"/>
    <property type="match status" value="1"/>
</dbReference>
<evidence type="ECO:0000256" key="2">
    <source>
        <dbReference type="ARBA" id="ARBA00005154"/>
    </source>
</evidence>
<evidence type="ECO:0000259" key="16">
    <source>
        <dbReference type="Pfam" id="PF20979"/>
    </source>
</evidence>
<comment type="pathway">
    <text evidence="2">Nitrogen metabolism; urea cycle; (N(omega)-L-arginino)succinate from L-aspartate and L-citrulline: step 1/1.</text>
</comment>
<dbReference type="Gene3D" id="3.40.50.620">
    <property type="entry name" value="HUPs"/>
    <property type="match status" value="1"/>
</dbReference>
<evidence type="ECO:0000256" key="13">
    <source>
        <dbReference type="ARBA" id="ARBA00049077"/>
    </source>
</evidence>
<evidence type="ECO:0000256" key="3">
    <source>
        <dbReference type="ARBA" id="ARBA00011881"/>
    </source>
</evidence>
<evidence type="ECO:0000313" key="17">
    <source>
        <dbReference type="EMBL" id="JAB57787.1"/>
    </source>
</evidence>
<evidence type="ECO:0000256" key="1">
    <source>
        <dbReference type="ARBA" id="ARBA00004967"/>
    </source>
</evidence>
<comment type="similarity">
    <text evidence="14">Belongs to the argininosuccinate synthase family.</text>
</comment>
<dbReference type="AlphaFoldDB" id="U5EV09"/>
<evidence type="ECO:0000256" key="6">
    <source>
        <dbReference type="ARBA" id="ARBA00022436"/>
    </source>
</evidence>
<dbReference type="InterPro" id="IPR014729">
    <property type="entry name" value="Rossmann-like_a/b/a_fold"/>
</dbReference>
<dbReference type="NCBIfam" id="NF001770">
    <property type="entry name" value="PRK00509.1"/>
    <property type="match status" value="1"/>
</dbReference>
<dbReference type="EC" id="6.3.4.5" evidence="4"/>
<proteinExistence type="evidence at transcript level"/>
<organism evidence="17">
    <name type="scientific">Corethrella appendiculata</name>
    <dbReference type="NCBI Taxonomy" id="1370023"/>
    <lineage>
        <taxon>Eukaryota</taxon>
        <taxon>Metazoa</taxon>
        <taxon>Ecdysozoa</taxon>
        <taxon>Arthropoda</taxon>
        <taxon>Hexapoda</taxon>
        <taxon>Insecta</taxon>
        <taxon>Pterygota</taxon>
        <taxon>Neoptera</taxon>
        <taxon>Endopterygota</taxon>
        <taxon>Diptera</taxon>
        <taxon>Nematocera</taxon>
        <taxon>Culicoidea</taxon>
        <taxon>Chaoboridae</taxon>
        <taxon>Corethrella</taxon>
    </lineage>
</organism>
<dbReference type="CDD" id="cd01999">
    <property type="entry name" value="ASS"/>
    <property type="match status" value="1"/>
</dbReference>